<evidence type="ECO:0000259" key="1">
    <source>
        <dbReference type="PROSITE" id="PS50853"/>
    </source>
</evidence>
<organism evidence="2">
    <name type="scientific">Gongylonema pulchrum</name>
    <dbReference type="NCBI Taxonomy" id="637853"/>
    <lineage>
        <taxon>Eukaryota</taxon>
        <taxon>Metazoa</taxon>
        <taxon>Ecdysozoa</taxon>
        <taxon>Nematoda</taxon>
        <taxon>Chromadorea</taxon>
        <taxon>Rhabditida</taxon>
        <taxon>Spirurina</taxon>
        <taxon>Spiruromorpha</taxon>
        <taxon>Spiruroidea</taxon>
        <taxon>Gongylonematidae</taxon>
        <taxon>Gongylonema</taxon>
    </lineage>
</organism>
<dbReference type="InterPro" id="IPR036116">
    <property type="entry name" value="FN3_sf"/>
</dbReference>
<dbReference type="SUPFAM" id="SSF49265">
    <property type="entry name" value="Fibronectin type III"/>
    <property type="match status" value="1"/>
</dbReference>
<evidence type="ECO:0000313" key="2">
    <source>
        <dbReference type="WBParaSite" id="GPUH_0002325801-mRNA-1"/>
    </source>
</evidence>
<dbReference type="AlphaFoldDB" id="A0A183EQI8"/>
<name>A0A183EQI8_9BILA</name>
<dbReference type="InterPro" id="IPR003961">
    <property type="entry name" value="FN3_dom"/>
</dbReference>
<feature type="domain" description="Fibronectin type-III" evidence="1">
    <location>
        <begin position="1"/>
        <end position="75"/>
    </location>
</feature>
<dbReference type="PROSITE" id="PS50853">
    <property type="entry name" value="FN3"/>
    <property type="match status" value="1"/>
</dbReference>
<accession>A0A183EQI8</accession>
<dbReference type="WBParaSite" id="GPUH_0002325801-mRNA-1">
    <property type="protein sequence ID" value="GPUH_0002325801-mRNA-1"/>
    <property type="gene ID" value="GPUH_0002325801"/>
</dbReference>
<sequence length="140" mass="16119">LSDNPDLPDSQWTYFRLNAPDTSERDQSGSTGAVQSLSLQDLLPGHTYYVRINVRKRDGEVVRASSIYRFKTMERTELLERREANTLSYRLLAPGRVQIMWTYPSSIAPSVTGTTLVYAEDRDLPLERWERVDLVDPQQI</sequence>
<proteinExistence type="predicted"/>
<protein>
    <submittedName>
        <fullName evidence="2">Fibronectin type-III domain-containing protein</fullName>
    </submittedName>
</protein>
<reference evidence="2" key="1">
    <citation type="submission" date="2016-06" db="UniProtKB">
        <authorList>
            <consortium name="WormBaseParasite"/>
        </authorList>
    </citation>
    <scope>IDENTIFICATION</scope>
</reference>